<name>A0A3M6V2Q6_POCDA</name>
<dbReference type="Proteomes" id="UP000275408">
    <property type="component" value="Unassembled WGS sequence"/>
</dbReference>
<accession>A0A3M6V2Q6</accession>
<gene>
    <name evidence="2" type="ORF">pdam_00024210</name>
</gene>
<dbReference type="EMBL" id="RCHS01000221">
    <property type="protein sequence ID" value="RMX60211.1"/>
    <property type="molecule type" value="Genomic_DNA"/>
</dbReference>
<comment type="caution">
    <text evidence="2">The sequence shown here is derived from an EMBL/GenBank/DDBJ whole genome shotgun (WGS) entry which is preliminary data.</text>
</comment>
<evidence type="ECO:0000313" key="3">
    <source>
        <dbReference type="Proteomes" id="UP000275408"/>
    </source>
</evidence>
<protein>
    <submittedName>
        <fullName evidence="2">Uncharacterized protein</fullName>
    </submittedName>
</protein>
<sequence length="100" mass="11506">MFFLPKKGQDQSDETHQQNSDPLNANFVHIGLALKLFYVFIGNKFENAILTILVAVDEQLAKHQHNRVVVSHQYVDESQICHEGWKIALKKDDIMKTLSE</sequence>
<proteinExistence type="predicted"/>
<dbReference type="AlphaFoldDB" id="A0A3M6V2Q6"/>
<reference evidence="2 3" key="1">
    <citation type="journal article" date="2018" name="Sci. Rep.">
        <title>Comparative analysis of the Pocillopora damicornis genome highlights role of immune system in coral evolution.</title>
        <authorList>
            <person name="Cunning R."/>
            <person name="Bay R.A."/>
            <person name="Gillette P."/>
            <person name="Baker A.C."/>
            <person name="Traylor-Knowles N."/>
        </authorList>
    </citation>
    <scope>NUCLEOTIDE SEQUENCE [LARGE SCALE GENOMIC DNA]</scope>
    <source>
        <strain evidence="2">RSMAS</strain>
        <tissue evidence="2">Whole animal</tissue>
    </source>
</reference>
<evidence type="ECO:0000256" key="1">
    <source>
        <dbReference type="SAM" id="MobiDB-lite"/>
    </source>
</evidence>
<feature type="region of interest" description="Disordered" evidence="1">
    <location>
        <begin position="1"/>
        <end position="22"/>
    </location>
</feature>
<feature type="compositionally biased region" description="Basic and acidic residues" evidence="1">
    <location>
        <begin position="7"/>
        <end position="16"/>
    </location>
</feature>
<keyword evidence="3" id="KW-1185">Reference proteome</keyword>
<organism evidence="2 3">
    <name type="scientific">Pocillopora damicornis</name>
    <name type="common">Cauliflower coral</name>
    <name type="synonym">Millepora damicornis</name>
    <dbReference type="NCBI Taxonomy" id="46731"/>
    <lineage>
        <taxon>Eukaryota</taxon>
        <taxon>Metazoa</taxon>
        <taxon>Cnidaria</taxon>
        <taxon>Anthozoa</taxon>
        <taxon>Hexacorallia</taxon>
        <taxon>Scleractinia</taxon>
        <taxon>Astrocoeniina</taxon>
        <taxon>Pocilloporidae</taxon>
        <taxon>Pocillopora</taxon>
    </lineage>
</organism>
<evidence type="ECO:0000313" key="2">
    <source>
        <dbReference type="EMBL" id="RMX60211.1"/>
    </source>
</evidence>